<evidence type="ECO:0000256" key="9">
    <source>
        <dbReference type="ARBA" id="ARBA00023136"/>
    </source>
</evidence>
<evidence type="ECO:0000313" key="12">
    <source>
        <dbReference type="RefSeq" id="XP_004490502.1"/>
    </source>
</evidence>
<dbReference type="GO" id="GO:0051119">
    <property type="term" value="F:sugar transmembrane transporter activity"/>
    <property type="evidence" value="ECO:0007669"/>
    <property type="project" value="InterPro"/>
</dbReference>
<reference evidence="12" key="2">
    <citation type="submission" date="2025-08" db="UniProtKB">
        <authorList>
            <consortium name="RefSeq"/>
        </authorList>
    </citation>
    <scope>IDENTIFICATION</scope>
    <source>
        <tissue evidence="12">Etiolated seedlings</tissue>
    </source>
</reference>
<evidence type="ECO:0000256" key="6">
    <source>
        <dbReference type="ARBA" id="ARBA00022692"/>
    </source>
</evidence>
<keyword evidence="11" id="KW-1185">Reference proteome</keyword>
<dbReference type="OrthoDB" id="409725at2759"/>
<proteinExistence type="inferred from homology"/>
<organism evidence="11 12">
    <name type="scientific">Cicer arietinum</name>
    <name type="common">Chickpea</name>
    <name type="synonym">Garbanzo</name>
    <dbReference type="NCBI Taxonomy" id="3827"/>
    <lineage>
        <taxon>Eukaryota</taxon>
        <taxon>Viridiplantae</taxon>
        <taxon>Streptophyta</taxon>
        <taxon>Embryophyta</taxon>
        <taxon>Tracheophyta</taxon>
        <taxon>Spermatophyta</taxon>
        <taxon>Magnoliopsida</taxon>
        <taxon>eudicotyledons</taxon>
        <taxon>Gunneridae</taxon>
        <taxon>Pentapetalae</taxon>
        <taxon>rosids</taxon>
        <taxon>fabids</taxon>
        <taxon>Fabales</taxon>
        <taxon>Fabaceae</taxon>
        <taxon>Papilionoideae</taxon>
        <taxon>50 kb inversion clade</taxon>
        <taxon>NPAAA clade</taxon>
        <taxon>Hologalegina</taxon>
        <taxon>IRL clade</taxon>
        <taxon>Cicereae</taxon>
        <taxon>Cicer</taxon>
    </lineage>
</organism>
<keyword evidence="7" id="KW-0677">Repeat</keyword>
<feature type="transmembrane region" description="Helical" evidence="10">
    <location>
        <begin position="69"/>
        <end position="91"/>
    </location>
</feature>
<reference evidence="11" key="1">
    <citation type="journal article" date="2013" name="Nat. Biotechnol.">
        <title>Draft genome sequence of chickpea (Cicer arietinum) provides a resource for trait improvement.</title>
        <authorList>
            <person name="Varshney R.K."/>
            <person name="Song C."/>
            <person name="Saxena R.K."/>
            <person name="Azam S."/>
            <person name="Yu S."/>
            <person name="Sharpe A.G."/>
            <person name="Cannon S."/>
            <person name="Baek J."/>
            <person name="Rosen B.D."/>
            <person name="Tar'an B."/>
            <person name="Millan T."/>
            <person name="Zhang X."/>
            <person name="Ramsay L.D."/>
            <person name="Iwata A."/>
            <person name="Wang Y."/>
            <person name="Nelson W."/>
            <person name="Farmer A.D."/>
            <person name="Gaur P.M."/>
            <person name="Soderlund C."/>
            <person name="Penmetsa R.V."/>
            <person name="Xu C."/>
            <person name="Bharti A.K."/>
            <person name="He W."/>
            <person name="Winter P."/>
            <person name="Zhao S."/>
            <person name="Hane J.K."/>
            <person name="Carrasquilla-Garcia N."/>
            <person name="Condie J.A."/>
            <person name="Upadhyaya H.D."/>
            <person name="Luo M.C."/>
            <person name="Thudi M."/>
            <person name="Gowda C.L."/>
            <person name="Singh N.P."/>
            <person name="Lichtenzveig J."/>
            <person name="Gali K.K."/>
            <person name="Rubio J."/>
            <person name="Nadarajan N."/>
            <person name="Dolezel J."/>
            <person name="Bansal K.C."/>
            <person name="Xu X."/>
            <person name="Edwards D."/>
            <person name="Zhang G."/>
            <person name="Kahl G."/>
            <person name="Gil J."/>
            <person name="Singh K.B."/>
            <person name="Datta S.K."/>
            <person name="Jackson S.A."/>
            <person name="Wang J."/>
            <person name="Cook D.R."/>
        </authorList>
    </citation>
    <scope>NUCLEOTIDE SEQUENCE [LARGE SCALE GENOMIC DNA]</scope>
    <source>
        <strain evidence="11">cv. CDC Frontier</strain>
    </source>
</reference>
<evidence type="ECO:0000256" key="2">
    <source>
        <dbReference type="ARBA" id="ARBA00007809"/>
    </source>
</evidence>
<dbReference type="FunFam" id="1.20.1280.290:FF:000001">
    <property type="entry name" value="Bidirectional sugar transporter SWEET"/>
    <property type="match status" value="1"/>
</dbReference>
<keyword evidence="3 10" id="KW-0813">Transport</keyword>
<accession>A0A1S2XLI1</accession>
<evidence type="ECO:0000256" key="1">
    <source>
        <dbReference type="ARBA" id="ARBA00004651"/>
    </source>
</evidence>
<evidence type="ECO:0000256" key="8">
    <source>
        <dbReference type="ARBA" id="ARBA00022989"/>
    </source>
</evidence>
<evidence type="ECO:0000256" key="7">
    <source>
        <dbReference type="ARBA" id="ARBA00022737"/>
    </source>
</evidence>
<dbReference type="GO" id="GO:0008515">
    <property type="term" value="F:sucrose transmembrane transporter activity"/>
    <property type="evidence" value="ECO:0007669"/>
    <property type="project" value="UniProtKB-ARBA"/>
</dbReference>
<feature type="transmembrane region" description="Helical" evidence="10">
    <location>
        <begin position="190"/>
        <end position="211"/>
    </location>
</feature>
<name>A0A1S2XLI1_CICAR</name>
<evidence type="ECO:0000256" key="3">
    <source>
        <dbReference type="ARBA" id="ARBA00022448"/>
    </source>
</evidence>
<keyword evidence="6 10" id="KW-0812">Transmembrane</keyword>
<evidence type="ECO:0000256" key="5">
    <source>
        <dbReference type="ARBA" id="ARBA00022597"/>
    </source>
</evidence>
<dbReference type="PANTHER" id="PTHR10791:SF222">
    <property type="entry name" value="BIDIRECTIONAL SUGAR TRANSPORTER SWEET15"/>
    <property type="match status" value="1"/>
</dbReference>
<feature type="transmembrane region" description="Helical" evidence="10">
    <location>
        <begin position="129"/>
        <end position="152"/>
    </location>
</feature>
<comment type="similarity">
    <text evidence="2 10">Belongs to the SWEET sugar transporter family.</text>
</comment>
<dbReference type="RefSeq" id="XP_004490502.1">
    <property type="nucleotide sequence ID" value="XM_004490445.3"/>
</dbReference>
<dbReference type="InterPro" id="IPR004316">
    <property type="entry name" value="SWEET_rpt"/>
</dbReference>
<comment type="function">
    <text evidence="10">Mediates both low-affinity uptake and efflux of sugar across the membrane.</text>
</comment>
<dbReference type="Gene3D" id="1.20.1280.290">
    <property type="match status" value="2"/>
</dbReference>
<dbReference type="GeneID" id="101497351"/>
<comment type="subcellular location">
    <subcellularLocation>
        <location evidence="1 10">Cell membrane</location>
        <topology evidence="1 10">Multi-pass membrane protein</topology>
    </subcellularLocation>
</comment>
<dbReference type="SMR" id="A0A1S2XLI1"/>
<keyword evidence="8 10" id="KW-1133">Transmembrane helix</keyword>
<dbReference type="Pfam" id="PF03083">
    <property type="entry name" value="MtN3_slv"/>
    <property type="match status" value="2"/>
</dbReference>
<keyword evidence="9 10" id="KW-0472">Membrane</keyword>
<dbReference type="GO" id="GO:0005886">
    <property type="term" value="C:plasma membrane"/>
    <property type="evidence" value="ECO:0007669"/>
    <property type="project" value="UniProtKB-SubCell"/>
</dbReference>
<dbReference type="PANTHER" id="PTHR10791">
    <property type="entry name" value="RAG1-ACTIVATING PROTEIN 1"/>
    <property type="match status" value="1"/>
</dbReference>
<feature type="transmembrane region" description="Helical" evidence="10">
    <location>
        <begin position="164"/>
        <end position="184"/>
    </location>
</feature>
<evidence type="ECO:0000313" key="11">
    <source>
        <dbReference type="Proteomes" id="UP000087171"/>
    </source>
</evidence>
<evidence type="ECO:0000256" key="4">
    <source>
        <dbReference type="ARBA" id="ARBA00022475"/>
    </source>
</evidence>
<keyword evidence="4" id="KW-1003">Cell membrane</keyword>
<feature type="transmembrane region" description="Helical" evidence="10">
    <location>
        <begin position="45"/>
        <end position="63"/>
    </location>
</feature>
<keyword evidence="5 10" id="KW-0762">Sugar transport</keyword>
<feature type="transmembrane region" description="Helical" evidence="10">
    <location>
        <begin position="6"/>
        <end position="25"/>
    </location>
</feature>
<dbReference type="AlphaFoldDB" id="A0A1S2XLI1"/>
<gene>
    <name evidence="12" type="primary">LOC101497351</name>
</gene>
<protein>
    <recommendedName>
        <fullName evidence="10">Bidirectional sugar transporter SWEET</fullName>
    </recommendedName>
</protein>
<sequence>MEKHIHLAFVFGILGNIISFMVFLAPLPTFYRIWKKKSTQGFQSLPYLVALFSSMLWLYYAIVKTNARLLITINSFGCVIETIYIVIYTIYATKDARILTVKLFMVMNVGSFALIFFTTQFGMHGSLRVQVLGWICVSFAVCVFAAPLCIVAKVIRTKSVEFMPFNLSFFLTLSAIMWFAYGLLLKDICIALPNVLGFTLGLLQMLLYAIYNKGSKVSIKEDYALNPMTNVVVVNPLGTCEVVTIPDIDIVTTQGKDGAEEKEKNVENLA</sequence>
<evidence type="ECO:0000256" key="10">
    <source>
        <dbReference type="RuleBase" id="RU910715"/>
    </source>
</evidence>
<dbReference type="Proteomes" id="UP000087171">
    <property type="component" value="Chromosome Ca2"/>
</dbReference>
<dbReference type="KEGG" id="cam:101497351"/>
<feature type="transmembrane region" description="Helical" evidence="10">
    <location>
        <begin position="103"/>
        <end position="123"/>
    </location>
</feature>
<dbReference type="PaxDb" id="3827-XP_004490502.1"/>
<dbReference type="STRING" id="3827.A0A1S2XLI1"/>
<dbReference type="FunFam" id="1.20.1280.290:FF:000003">
    <property type="entry name" value="Bidirectional sugar transporter SWEET"/>
    <property type="match status" value="1"/>
</dbReference>
<dbReference type="InterPro" id="IPR047664">
    <property type="entry name" value="SWEET"/>
</dbReference>
<dbReference type="eggNOG" id="KOG1623">
    <property type="taxonomic scope" value="Eukaryota"/>
</dbReference>